<comment type="caution">
    <text evidence="4">The sequence shown here is derived from an EMBL/GenBank/DDBJ whole genome shotgun (WGS) entry which is preliminary data.</text>
</comment>
<feature type="compositionally biased region" description="Low complexity" evidence="1">
    <location>
        <begin position="148"/>
        <end position="181"/>
    </location>
</feature>
<evidence type="ECO:0000313" key="5">
    <source>
        <dbReference type="Proteomes" id="UP001215280"/>
    </source>
</evidence>
<feature type="region of interest" description="Disordered" evidence="1">
    <location>
        <begin position="134"/>
        <end position="181"/>
    </location>
</feature>
<gene>
    <name evidence="4" type="ORF">DFH07DRAFT_286407</name>
</gene>
<name>A0AAD7ML56_9AGAR</name>
<feature type="transmembrane region" description="Helical" evidence="2">
    <location>
        <begin position="192"/>
        <end position="210"/>
    </location>
</feature>
<feature type="chain" id="PRO_5042189604" description="Extracellular membrane protein CFEM domain-containing protein" evidence="3">
    <location>
        <begin position="26"/>
        <end position="211"/>
    </location>
</feature>
<evidence type="ECO:0000256" key="2">
    <source>
        <dbReference type="SAM" id="Phobius"/>
    </source>
</evidence>
<protein>
    <recommendedName>
        <fullName evidence="6">Extracellular membrane protein CFEM domain-containing protein</fullName>
    </recommendedName>
</protein>
<evidence type="ECO:0000256" key="1">
    <source>
        <dbReference type="SAM" id="MobiDB-lite"/>
    </source>
</evidence>
<sequence length="211" mass="21225">MQVSVLHGSFPLGIILVGIIQAASGSTVTTGALVPRQSSVLDPSQIPSQCQDACNSVVNDANTCTTFRCICTPQNDADVLSCVDCVLSANHSGPVIVNGQDILNQYASECNLNNVSVSSLSASGVATVTGISTSNLNPSVPPIPPSSTPVSQTSQSASATSPSPSLTLPTSPSATPSPSGTPSLASAVIPSVYLWPSCVTVVAIIVTLTMA</sequence>
<accession>A0AAD7ML56</accession>
<evidence type="ECO:0000256" key="3">
    <source>
        <dbReference type="SAM" id="SignalP"/>
    </source>
</evidence>
<keyword evidence="2" id="KW-0812">Transmembrane</keyword>
<keyword evidence="3" id="KW-0732">Signal</keyword>
<proteinExistence type="predicted"/>
<evidence type="ECO:0008006" key="6">
    <source>
        <dbReference type="Google" id="ProtNLM"/>
    </source>
</evidence>
<dbReference type="EMBL" id="JARJLG010000255">
    <property type="protein sequence ID" value="KAJ7722648.1"/>
    <property type="molecule type" value="Genomic_DNA"/>
</dbReference>
<keyword evidence="5" id="KW-1185">Reference proteome</keyword>
<feature type="signal peptide" evidence="3">
    <location>
        <begin position="1"/>
        <end position="25"/>
    </location>
</feature>
<dbReference type="Proteomes" id="UP001215280">
    <property type="component" value="Unassembled WGS sequence"/>
</dbReference>
<reference evidence="4" key="1">
    <citation type="submission" date="2023-03" db="EMBL/GenBank/DDBJ databases">
        <title>Massive genome expansion in bonnet fungi (Mycena s.s.) driven by repeated elements and novel gene families across ecological guilds.</title>
        <authorList>
            <consortium name="Lawrence Berkeley National Laboratory"/>
            <person name="Harder C.B."/>
            <person name="Miyauchi S."/>
            <person name="Viragh M."/>
            <person name="Kuo A."/>
            <person name="Thoen E."/>
            <person name="Andreopoulos B."/>
            <person name="Lu D."/>
            <person name="Skrede I."/>
            <person name="Drula E."/>
            <person name="Henrissat B."/>
            <person name="Morin E."/>
            <person name="Kohler A."/>
            <person name="Barry K."/>
            <person name="LaButti K."/>
            <person name="Morin E."/>
            <person name="Salamov A."/>
            <person name="Lipzen A."/>
            <person name="Mereny Z."/>
            <person name="Hegedus B."/>
            <person name="Baldrian P."/>
            <person name="Stursova M."/>
            <person name="Weitz H."/>
            <person name="Taylor A."/>
            <person name="Grigoriev I.V."/>
            <person name="Nagy L.G."/>
            <person name="Martin F."/>
            <person name="Kauserud H."/>
        </authorList>
    </citation>
    <scope>NUCLEOTIDE SEQUENCE</scope>
    <source>
        <strain evidence="4">CBHHK188m</strain>
    </source>
</reference>
<evidence type="ECO:0000313" key="4">
    <source>
        <dbReference type="EMBL" id="KAJ7722648.1"/>
    </source>
</evidence>
<keyword evidence="2" id="KW-1133">Transmembrane helix</keyword>
<dbReference type="AlphaFoldDB" id="A0AAD7ML56"/>
<keyword evidence="2" id="KW-0472">Membrane</keyword>
<organism evidence="4 5">
    <name type="scientific">Mycena maculata</name>
    <dbReference type="NCBI Taxonomy" id="230809"/>
    <lineage>
        <taxon>Eukaryota</taxon>
        <taxon>Fungi</taxon>
        <taxon>Dikarya</taxon>
        <taxon>Basidiomycota</taxon>
        <taxon>Agaricomycotina</taxon>
        <taxon>Agaricomycetes</taxon>
        <taxon>Agaricomycetidae</taxon>
        <taxon>Agaricales</taxon>
        <taxon>Marasmiineae</taxon>
        <taxon>Mycenaceae</taxon>
        <taxon>Mycena</taxon>
    </lineage>
</organism>